<proteinExistence type="predicted"/>
<protein>
    <submittedName>
        <fullName evidence="1">Uncharacterized protein</fullName>
    </submittedName>
</protein>
<dbReference type="EMBL" id="CP007142">
    <property type="protein sequence ID" value="AJQ94342.1"/>
    <property type="molecule type" value="Genomic_DNA"/>
</dbReference>
<reference evidence="1 2" key="1">
    <citation type="submission" date="2014-01" db="EMBL/GenBank/DDBJ databases">
        <title>Full genme sequencing of cellulolytic bacterium Gynuella sunshinyii YC6258T gen. nov., sp. nov.</title>
        <authorList>
            <person name="Khan H."/>
            <person name="Chung E.J."/>
            <person name="Chung Y.R."/>
        </authorList>
    </citation>
    <scope>NUCLEOTIDE SEQUENCE [LARGE SCALE GENOMIC DNA]</scope>
    <source>
        <strain evidence="1 2">YC6258</strain>
    </source>
</reference>
<gene>
    <name evidence="1" type="ORF">YC6258_02304</name>
</gene>
<name>A0A0C5VI56_9GAMM</name>
<dbReference type="KEGG" id="gsn:YC6258_02304"/>
<dbReference type="AlphaFoldDB" id="A0A0C5VI56"/>
<keyword evidence="2" id="KW-1185">Reference proteome</keyword>
<dbReference type="Proteomes" id="UP000032266">
    <property type="component" value="Chromosome"/>
</dbReference>
<sequence length="40" mass="4466">MVFRIPAIDRYIDHLGVRLISISSDMVKVIGCGVLAFTCR</sequence>
<evidence type="ECO:0000313" key="1">
    <source>
        <dbReference type="EMBL" id="AJQ94342.1"/>
    </source>
</evidence>
<evidence type="ECO:0000313" key="2">
    <source>
        <dbReference type="Proteomes" id="UP000032266"/>
    </source>
</evidence>
<organism evidence="1 2">
    <name type="scientific">Gynuella sunshinyii YC6258</name>
    <dbReference type="NCBI Taxonomy" id="1445510"/>
    <lineage>
        <taxon>Bacteria</taxon>
        <taxon>Pseudomonadati</taxon>
        <taxon>Pseudomonadota</taxon>
        <taxon>Gammaproteobacteria</taxon>
        <taxon>Oceanospirillales</taxon>
        <taxon>Saccharospirillaceae</taxon>
        <taxon>Gynuella</taxon>
    </lineage>
</organism>
<dbReference type="HOGENOM" id="CLU_3290390_0_0_6"/>
<accession>A0A0C5VI56</accession>